<evidence type="ECO:0000313" key="2">
    <source>
        <dbReference type="Proteomes" id="UP001497623"/>
    </source>
</evidence>
<dbReference type="GO" id="GO:1904262">
    <property type="term" value="P:negative regulation of TORC1 signaling"/>
    <property type="evidence" value="ECO:0007669"/>
    <property type="project" value="TreeGrafter"/>
</dbReference>
<organism evidence="1 2">
    <name type="scientific">Meganyctiphanes norvegica</name>
    <name type="common">Northern krill</name>
    <name type="synonym">Thysanopoda norvegica</name>
    <dbReference type="NCBI Taxonomy" id="48144"/>
    <lineage>
        <taxon>Eukaryota</taxon>
        <taxon>Metazoa</taxon>
        <taxon>Ecdysozoa</taxon>
        <taxon>Arthropoda</taxon>
        <taxon>Crustacea</taxon>
        <taxon>Multicrustacea</taxon>
        <taxon>Malacostraca</taxon>
        <taxon>Eumalacostraca</taxon>
        <taxon>Eucarida</taxon>
        <taxon>Euphausiacea</taxon>
        <taxon>Euphausiidae</taxon>
        <taxon>Meganyctiphanes</taxon>
    </lineage>
</organism>
<gene>
    <name evidence="1" type="ORF">MNOR_LOCUS32611</name>
</gene>
<keyword evidence="2" id="KW-1185">Reference proteome</keyword>
<reference evidence="1 2" key="1">
    <citation type="submission" date="2024-05" db="EMBL/GenBank/DDBJ databases">
        <authorList>
            <person name="Wallberg A."/>
        </authorList>
    </citation>
    <scope>NUCLEOTIDE SEQUENCE [LARGE SCALE GENOMIC DNA]</scope>
</reference>
<dbReference type="PANTHER" id="PTHR13179:SF8">
    <property type="entry name" value="GATOR COMPLEX PROTEIN DEPDC5"/>
    <property type="match status" value="1"/>
</dbReference>
<accession>A0AAV2S5R4</accession>
<dbReference type="EMBL" id="CAXKWB010044740">
    <property type="protein sequence ID" value="CAL4161240.1"/>
    <property type="molecule type" value="Genomic_DNA"/>
</dbReference>
<dbReference type="GO" id="GO:0034198">
    <property type="term" value="P:cellular response to amino acid starvation"/>
    <property type="evidence" value="ECO:0007669"/>
    <property type="project" value="TreeGrafter"/>
</dbReference>
<dbReference type="GO" id="GO:1990130">
    <property type="term" value="C:GATOR1 complex"/>
    <property type="evidence" value="ECO:0007669"/>
    <property type="project" value="TreeGrafter"/>
</dbReference>
<protein>
    <submittedName>
        <fullName evidence="1">Uncharacterized protein</fullName>
    </submittedName>
</protein>
<dbReference type="Proteomes" id="UP001497623">
    <property type="component" value="Unassembled WGS sequence"/>
</dbReference>
<sequence length="189" mass="21977">QKISSEKRLLWGATGEQEWTAAMTTGVDWKSLTLPACLPITTDYFPDDRGLKNDYMVKEYSLLPEDMNEFCRLGSKRQLTAAIVFRELVSQRLAQGFQLILFDESEKTDLLNSSLQIGNSPSSFSLMRQRSKNKESSEEYRLSIGRIFHKIRLKGSTIDVTIYTPRHPYPLLKRQYRYRFQAPDMDSYE</sequence>
<dbReference type="GO" id="GO:0005096">
    <property type="term" value="F:GTPase activator activity"/>
    <property type="evidence" value="ECO:0007669"/>
    <property type="project" value="InterPro"/>
</dbReference>
<feature type="non-terminal residue" evidence="1">
    <location>
        <position position="189"/>
    </location>
</feature>
<name>A0AAV2S5R4_MEGNR</name>
<dbReference type="PANTHER" id="PTHR13179">
    <property type="entry name" value="DEP DOMAIN CONTAINING PROTEIN 5"/>
    <property type="match status" value="1"/>
</dbReference>
<dbReference type="AlphaFoldDB" id="A0AAV2S5R4"/>
<dbReference type="InterPro" id="IPR027244">
    <property type="entry name" value="IML1"/>
</dbReference>
<evidence type="ECO:0000313" key="1">
    <source>
        <dbReference type="EMBL" id="CAL4161240.1"/>
    </source>
</evidence>
<comment type="caution">
    <text evidence="1">The sequence shown here is derived from an EMBL/GenBank/DDBJ whole genome shotgun (WGS) entry which is preliminary data.</text>
</comment>
<dbReference type="GO" id="GO:0010508">
    <property type="term" value="P:positive regulation of autophagy"/>
    <property type="evidence" value="ECO:0007669"/>
    <property type="project" value="TreeGrafter"/>
</dbReference>
<proteinExistence type="predicted"/>
<feature type="non-terminal residue" evidence="1">
    <location>
        <position position="1"/>
    </location>
</feature>
<dbReference type="GO" id="GO:0005765">
    <property type="term" value="C:lysosomal membrane"/>
    <property type="evidence" value="ECO:0007669"/>
    <property type="project" value="TreeGrafter"/>
</dbReference>